<dbReference type="AlphaFoldDB" id="A0A7W3QN58"/>
<reference evidence="1 2" key="1">
    <citation type="submission" date="2020-08" db="EMBL/GenBank/DDBJ databases">
        <title>Genomic Encyclopedia of Type Strains, Phase IV (KMG-IV): sequencing the most valuable type-strain genomes for metagenomic binning, comparative biology and taxonomic classification.</title>
        <authorList>
            <person name="Goeker M."/>
        </authorList>
    </citation>
    <scope>NUCLEOTIDE SEQUENCE [LARGE SCALE GENOMIC DNA]</scope>
    <source>
        <strain evidence="1 2">DSM 44197</strain>
    </source>
</reference>
<evidence type="ECO:0000313" key="2">
    <source>
        <dbReference type="Proteomes" id="UP000572680"/>
    </source>
</evidence>
<keyword evidence="2" id="KW-1185">Reference proteome</keyword>
<organism evidence="1 2">
    <name type="scientific">Actinomadura namibiensis</name>
    <dbReference type="NCBI Taxonomy" id="182080"/>
    <lineage>
        <taxon>Bacteria</taxon>
        <taxon>Bacillati</taxon>
        <taxon>Actinomycetota</taxon>
        <taxon>Actinomycetes</taxon>
        <taxon>Streptosporangiales</taxon>
        <taxon>Thermomonosporaceae</taxon>
        <taxon>Actinomadura</taxon>
    </lineage>
</organism>
<evidence type="ECO:0000313" key="1">
    <source>
        <dbReference type="EMBL" id="MBA8953234.1"/>
    </source>
</evidence>
<protein>
    <submittedName>
        <fullName evidence="1">ABC-type oligopeptide transport system ATPase subunit</fullName>
    </submittedName>
</protein>
<accession>A0A7W3QN58</accession>
<dbReference type="RefSeq" id="WP_182845674.1">
    <property type="nucleotide sequence ID" value="NZ_BAAALP010000059.1"/>
</dbReference>
<sequence>MLLDAVPSGHAEPVEVGEPVLEARSVSKHYDGRAPALRPAVLVCGEPTSALDVSVQAAS</sequence>
<gene>
    <name evidence="1" type="ORF">HNR61_004884</name>
</gene>
<dbReference type="Proteomes" id="UP000572680">
    <property type="component" value="Unassembled WGS sequence"/>
</dbReference>
<proteinExistence type="predicted"/>
<comment type="caution">
    <text evidence="1">The sequence shown here is derived from an EMBL/GenBank/DDBJ whole genome shotgun (WGS) entry which is preliminary data.</text>
</comment>
<name>A0A7W3QN58_ACTNM</name>
<dbReference type="EMBL" id="JACJIA010000006">
    <property type="protein sequence ID" value="MBA8953234.1"/>
    <property type="molecule type" value="Genomic_DNA"/>
</dbReference>